<evidence type="ECO:0000256" key="4">
    <source>
        <dbReference type="ARBA" id="ARBA00022763"/>
    </source>
</evidence>
<comment type="caution">
    <text evidence="8">The sequence shown here is derived from an EMBL/GenBank/DDBJ whole genome shotgun (WGS) entry which is preliminary data.</text>
</comment>
<protein>
    <submittedName>
        <fullName evidence="8">Uncharacterized protein</fullName>
    </submittedName>
</protein>
<keyword evidence="6" id="KW-0539">Nucleus</keyword>
<sequence>IKTMKDLYLPEISEMYQKIAAKLQQVCGNDESVKFLSDWLHMWHERGFQISKVRTDGDQCDMQDDDYRCSDSEDIDEEPGLKNVLLVTGPVGVYPKIYIF</sequence>
<dbReference type="GO" id="GO:0000077">
    <property type="term" value="P:DNA damage checkpoint signaling"/>
    <property type="evidence" value="ECO:0007669"/>
    <property type="project" value="TreeGrafter"/>
</dbReference>
<evidence type="ECO:0000256" key="6">
    <source>
        <dbReference type="ARBA" id="ARBA00023242"/>
    </source>
</evidence>
<keyword evidence="9" id="KW-1185">Reference proteome</keyword>
<dbReference type="GO" id="GO:0003682">
    <property type="term" value="F:chromatin binding"/>
    <property type="evidence" value="ECO:0007669"/>
    <property type="project" value="TreeGrafter"/>
</dbReference>
<evidence type="ECO:0000256" key="1">
    <source>
        <dbReference type="ARBA" id="ARBA00004123"/>
    </source>
</evidence>
<evidence type="ECO:0000313" key="9">
    <source>
        <dbReference type="Proteomes" id="UP000237347"/>
    </source>
</evidence>
<accession>A0AAW0LNI9</accession>
<keyword evidence="4" id="KW-0227">DNA damage</keyword>
<evidence type="ECO:0000256" key="3">
    <source>
        <dbReference type="ARBA" id="ARBA00022741"/>
    </source>
</evidence>
<dbReference type="InterPro" id="IPR027417">
    <property type="entry name" value="P-loop_NTPase"/>
</dbReference>
<gene>
    <name evidence="8" type="ORF">CFP56_038542</name>
</gene>
<keyword evidence="5" id="KW-0067">ATP-binding</keyword>
<name>A0AAW0LNI9_QUESU</name>
<dbReference type="PANTHER" id="PTHR12172">
    <property type="entry name" value="CELL CYCLE CHECKPOINT PROTEIN RAD17"/>
    <property type="match status" value="1"/>
</dbReference>
<dbReference type="Proteomes" id="UP000237347">
    <property type="component" value="Unassembled WGS sequence"/>
</dbReference>
<dbReference type="GO" id="GO:0006281">
    <property type="term" value="P:DNA repair"/>
    <property type="evidence" value="ECO:0007669"/>
    <property type="project" value="InterPro"/>
</dbReference>
<dbReference type="EMBL" id="PKMF04000074">
    <property type="protein sequence ID" value="KAK7852622.1"/>
    <property type="molecule type" value="Genomic_DNA"/>
</dbReference>
<keyword evidence="3" id="KW-0547">Nucleotide-binding</keyword>
<dbReference type="PANTHER" id="PTHR12172:SF1">
    <property type="entry name" value="P-LOOP CONTAINING NUCLEOSIDE TRIPHOSPHATE HYDROLASES SUPERFAMILY PROTEIN"/>
    <property type="match status" value="1"/>
</dbReference>
<dbReference type="GO" id="GO:0005524">
    <property type="term" value="F:ATP binding"/>
    <property type="evidence" value="ECO:0007669"/>
    <property type="project" value="UniProtKB-KW"/>
</dbReference>
<dbReference type="GO" id="GO:0005634">
    <property type="term" value="C:nucleus"/>
    <property type="evidence" value="ECO:0007669"/>
    <property type="project" value="UniProtKB-SubCell"/>
</dbReference>
<comment type="similarity">
    <text evidence="2">Belongs to the rad17/RAD24 family.</text>
</comment>
<proteinExistence type="inferred from homology"/>
<dbReference type="AlphaFoldDB" id="A0AAW0LNI9"/>
<feature type="non-terminal residue" evidence="8">
    <location>
        <position position="1"/>
    </location>
</feature>
<dbReference type="GO" id="GO:0033314">
    <property type="term" value="P:mitotic DNA replication checkpoint signaling"/>
    <property type="evidence" value="ECO:0007669"/>
    <property type="project" value="TreeGrafter"/>
</dbReference>
<evidence type="ECO:0000313" key="8">
    <source>
        <dbReference type="EMBL" id="KAK7852622.1"/>
    </source>
</evidence>
<evidence type="ECO:0000256" key="7">
    <source>
        <dbReference type="ARBA" id="ARBA00023306"/>
    </source>
</evidence>
<dbReference type="InterPro" id="IPR004582">
    <property type="entry name" value="Checkpoint_prot_Rad17_Rad24"/>
</dbReference>
<organism evidence="8 9">
    <name type="scientific">Quercus suber</name>
    <name type="common">Cork oak</name>
    <dbReference type="NCBI Taxonomy" id="58331"/>
    <lineage>
        <taxon>Eukaryota</taxon>
        <taxon>Viridiplantae</taxon>
        <taxon>Streptophyta</taxon>
        <taxon>Embryophyta</taxon>
        <taxon>Tracheophyta</taxon>
        <taxon>Spermatophyta</taxon>
        <taxon>Magnoliopsida</taxon>
        <taxon>eudicotyledons</taxon>
        <taxon>Gunneridae</taxon>
        <taxon>Pentapetalae</taxon>
        <taxon>rosids</taxon>
        <taxon>fabids</taxon>
        <taxon>Fagales</taxon>
        <taxon>Fagaceae</taxon>
        <taxon>Quercus</taxon>
    </lineage>
</organism>
<keyword evidence="7" id="KW-0131">Cell cycle</keyword>
<dbReference type="GO" id="GO:0003689">
    <property type="term" value="F:DNA clamp loader activity"/>
    <property type="evidence" value="ECO:0007669"/>
    <property type="project" value="TreeGrafter"/>
</dbReference>
<dbReference type="Gene3D" id="3.40.50.300">
    <property type="entry name" value="P-loop containing nucleotide triphosphate hydrolases"/>
    <property type="match status" value="1"/>
</dbReference>
<comment type="subcellular location">
    <subcellularLocation>
        <location evidence="1">Nucleus</location>
    </subcellularLocation>
</comment>
<evidence type="ECO:0000256" key="2">
    <source>
        <dbReference type="ARBA" id="ARBA00006168"/>
    </source>
</evidence>
<reference evidence="8 9" key="1">
    <citation type="journal article" date="2018" name="Sci. Data">
        <title>The draft genome sequence of cork oak.</title>
        <authorList>
            <person name="Ramos A.M."/>
            <person name="Usie A."/>
            <person name="Barbosa P."/>
            <person name="Barros P.M."/>
            <person name="Capote T."/>
            <person name="Chaves I."/>
            <person name="Simoes F."/>
            <person name="Abreu I."/>
            <person name="Carrasquinho I."/>
            <person name="Faro C."/>
            <person name="Guimaraes J.B."/>
            <person name="Mendonca D."/>
            <person name="Nobrega F."/>
            <person name="Rodrigues L."/>
            <person name="Saibo N.J.M."/>
            <person name="Varela M.C."/>
            <person name="Egas C."/>
            <person name="Matos J."/>
            <person name="Miguel C.M."/>
            <person name="Oliveira M.M."/>
            <person name="Ricardo C.P."/>
            <person name="Goncalves S."/>
        </authorList>
    </citation>
    <scope>NUCLEOTIDE SEQUENCE [LARGE SCALE GENOMIC DNA]</scope>
    <source>
        <strain evidence="9">cv. HL8</strain>
    </source>
</reference>
<evidence type="ECO:0000256" key="5">
    <source>
        <dbReference type="ARBA" id="ARBA00022840"/>
    </source>
</evidence>